<dbReference type="GO" id="GO:0005829">
    <property type="term" value="C:cytosol"/>
    <property type="evidence" value="ECO:0007669"/>
    <property type="project" value="TreeGrafter"/>
</dbReference>
<dbReference type="HAMAP" id="MF_00595">
    <property type="entry name" value="PEPcase_type1"/>
    <property type="match status" value="1"/>
</dbReference>
<sequence length="905" mass="101724">MDPSQYVPGLERLVDLLELVVREQVGDSLTSTMRRLRRLTLERRAGLDGSEERFLSELGKMSFADLRLIVRWLSMYFDLANLAEDDHRVHVLNHRAAQARKQKVDPPESIGSAIQTLRKMDISADSLQGWLDQLAIIPVFTAHPSEAKRKTTRELLRRIRTQLTNLNEDPYGEPAEQMVCDLTLLWQTDSLRPARPDVISEVKRGVYFAESLWDVVPAIYREMRTALSRCYPDHCFDVKPFVQFGSWIGGDRDGHPFVTSSVTSQTLGIMRLAALQRHQQYCHSLLSVITISEHQAHAAESLVKGLEDACTASPTFEKRISRVSPLEIHRRWLRLIEYRLEASIRPDHPEAKSIGYASSAGFLKDVTLLRDSLQAAQGERIAERYLQPWIDQIETFGFHFASLDIRQDSRTHQQCAREILFPDGPKDQDVTYDELVDMLARSSFPTTLDESRLSDTAKENIATFQVIAEAFAQGNPNAFAGYIISMTQAASDVLALLCLWKFAWSRVGGGQPLPHLPIIPLFETITDLENAPGILTQLLQTKVYRDYLTEIGNSNQIVMVGYSDSTKDGGYLTAAWGLHEALEAMTQVAKKEKVHLTFFHGRGGSLGRGGGPAARAIHSLPPESVGGRLRITEQGEILAERYDNPVIAQRHLEQLTQATLLVSAGKRAAIDPAWEAALRGMSAGSFKTYRQLVEHPGFLEYFDSATPITEIESLNIGSRPARRGARRSLKDLRAIPWIFAWTQSRHLMPAWFGLGTSLRKFGDENETGWATLQTMYRDWMFFRAVIDNAELALAKSDMQIAASYAAMAGDAAREVFTIIDREFRITRGSICLIKGQNELLEDTKWLAESIRNRNPYVDALNLIQIHLRRVLRAGSESLSDEQQETIKDLSRLTIQGIAAGLRTTG</sequence>
<evidence type="ECO:0000256" key="1">
    <source>
        <dbReference type="ARBA" id="ARBA00001946"/>
    </source>
</evidence>
<dbReference type="GO" id="GO:0006107">
    <property type="term" value="P:oxaloacetate metabolic process"/>
    <property type="evidence" value="ECO:0007669"/>
    <property type="project" value="UniProtKB-UniRule"/>
</dbReference>
<proteinExistence type="inferred from homology"/>
<dbReference type="EC" id="4.1.1.31" evidence="4 10"/>
<organism evidence="12 13">
    <name type="scientific">Planctomicrobium piriforme</name>
    <dbReference type="NCBI Taxonomy" id="1576369"/>
    <lineage>
        <taxon>Bacteria</taxon>
        <taxon>Pseudomonadati</taxon>
        <taxon>Planctomycetota</taxon>
        <taxon>Planctomycetia</taxon>
        <taxon>Planctomycetales</taxon>
        <taxon>Planctomycetaceae</taxon>
        <taxon>Planctomicrobium</taxon>
    </lineage>
</organism>
<comment type="subunit">
    <text evidence="10">Homotetramer.</text>
</comment>
<dbReference type="GO" id="GO:0006099">
    <property type="term" value="P:tricarboxylic acid cycle"/>
    <property type="evidence" value="ECO:0007669"/>
    <property type="project" value="InterPro"/>
</dbReference>
<dbReference type="OrthoDB" id="9768133at2"/>
<dbReference type="STRING" id="1576369.SAMN05421753_11570"/>
<dbReference type="Proteomes" id="UP000199518">
    <property type="component" value="Unassembled WGS sequence"/>
</dbReference>
<keyword evidence="8 10" id="KW-0120">Carbon dioxide fixation</keyword>
<reference evidence="13" key="1">
    <citation type="submission" date="2016-10" db="EMBL/GenBank/DDBJ databases">
        <authorList>
            <person name="Varghese N."/>
            <person name="Submissions S."/>
        </authorList>
    </citation>
    <scope>NUCLEOTIDE SEQUENCE [LARGE SCALE GENOMIC DNA]</scope>
    <source>
        <strain evidence="13">DSM 26348</strain>
    </source>
</reference>
<dbReference type="PRINTS" id="PR00150">
    <property type="entry name" value="PEPCARBXLASE"/>
</dbReference>
<dbReference type="PANTHER" id="PTHR30523">
    <property type="entry name" value="PHOSPHOENOLPYRUVATE CARBOXYLASE"/>
    <property type="match status" value="1"/>
</dbReference>
<dbReference type="PANTHER" id="PTHR30523:SF6">
    <property type="entry name" value="PHOSPHOENOLPYRUVATE CARBOXYLASE"/>
    <property type="match status" value="1"/>
</dbReference>
<name>A0A1I3NDM8_9PLAN</name>
<evidence type="ECO:0000256" key="2">
    <source>
        <dbReference type="ARBA" id="ARBA00003670"/>
    </source>
</evidence>
<comment type="function">
    <text evidence="2 10">Forms oxaloacetate, a four-carbon dicarboxylic acid source for the tricarboxylic acid cycle.</text>
</comment>
<evidence type="ECO:0000313" key="13">
    <source>
        <dbReference type="Proteomes" id="UP000199518"/>
    </source>
</evidence>
<comment type="catalytic activity">
    <reaction evidence="9 10">
        <text>oxaloacetate + phosphate = phosphoenolpyruvate + hydrogencarbonate</text>
        <dbReference type="Rhea" id="RHEA:28370"/>
        <dbReference type="ChEBI" id="CHEBI:16452"/>
        <dbReference type="ChEBI" id="CHEBI:17544"/>
        <dbReference type="ChEBI" id="CHEBI:43474"/>
        <dbReference type="ChEBI" id="CHEBI:58702"/>
        <dbReference type="EC" id="4.1.1.31"/>
    </reaction>
</comment>
<dbReference type="PROSITE" id="PS00393">
    <property type="entry name" value="PEPCASE_2"/>
    <property type="match status" value="1"/>
</dbReference>
<keyword evidence="12" id="KW-0670">Pyruvate</keyword>
<comment type="similarity">
    <text evidence="3 10">Belongs to the PEPCase type 1 family.</text>
</comment>
<feature type="active site" evidence="10">
    <location>
        <position position="143"/>
    </location>
</feature>
<dbReference type="AlphaFoldDB" id="A0A1I3NDM8"/>
<protein>
    <recommendedName>
        <fullName evidence="5 10">Phosphoenolpyruvate carboxylase</fullName>
        <shortName evidence="10">PEPC</shortName>
        <shortName evidence="10">PEPCase</shortName>
        <ecNumber evidence="4 10">4.1.1.31</ecNumber>
    </recommendedName>
</protein>
<evidence type="ECO:0000256" key="9">
    <source>
        <dbReference type="ARBA" id="ARBA00048995"/>
    </source>
</evidence>
<evidence type="ECO:0000256" key="3">
    <source>
        <dbReference type="ARBA" id="ARBA00008346"/>
    </source>
</evidence>
<dbReference type="SUPFAM" id="SSF51621">
    <property type="entry name" value="Phosphoenolpyruvate/pyruvate domain"/>
    <property type="match status" value="1"/>
</dbReference>
<evidence type="ECO:0000256" key="10">
    <source>
        <dbReference type="HAMAP-Rule" id="MF_00595"/>
    </source>
</evidence>
<dbReference type="EMBL" id="FOQD01000015">
    <property type="protein sequence ID" value="SFJ07404.1"/>
    <property type="molecule type" value="Genomic_DNA"/>
</dbReference>
<dbReference type="GO" id="GO:0000287">
    <property type="term" value="F:magnesium ion binding"/>
    <property type="evidence" value="ECO:0007669"/>
    <property type="project" value="UniProtKB-UniRule"/>
</dbReference>
<dbReference type="Gene3D" id="1.20.1440.90">
    <property type="entry name" value="Phosphoenolpyruvate/pyruvate domain"/>
    <property type="match status" value="1"/>
</dbReference>
<dbReference type="GO" id="GO:0008964">
    <property type="term" value="F:phosphoenolpyruvate carboxylase activity"/>
    <property type="evidence" value="ECO:0007669"/>
    <property type="project" value="UniProtKB-UniRule"/>
</dbReference>
<dbReference type="InterPro" id="IPR033129">
    <property type="entry name" value="PEPCASE_His_AS"/>
</dbReference>
<dbReference type="RefSeq" id="WP_139228568.1">
    <property type="nucleotide sequence ID" value="NZ_FOQD01000015.1"/>
</dbReference>
<dbReference type="InterPro" id="IPR015813">
    <property type="entry name" value="Pyrv/PenolPyrv_kinase-like_dom"/>
</dbReference>
<keyword evidence="13" id="KW-1185">Reference proteome</keyword>
<dbReference type="Pfam" id="PF00311">
    <property type="entry name" value="PEPcase"/>
    <property type="match status" value="1"/>
</dbReference>
<accession>A0A1I3NDM8</accession>
<gene>
    <name evidence="10" type="primary">ppc</name>
    <name evidence="12" type="ORF">SAMN05421753_11570</name>
</gene>
<evidence type="ECO:0000313" key="12">
    <source>
        <dbReference type="EMBL" id="SFJ07404.1"/>
    </source>
</evidence>
<feature type="active site" evidence="10 11">
    <location>
        <position position="567"/>
    </location>
</feature>
<evidence type="ECO:0000256" key="7">
    <source>
        <dbReference type="ARBA" id="ARBA00023239"/>
    </source>
</evidence>
<evidence type="ECO:0000256" key="6">
    <source>
        <dbReference type="ARBA" id="ARBA00022842"/>
    </source>
</evidence>
<evidence type="ECO:0000256" key="11">
    <source>
        <dbReference type="PROSITE-ProRule" id="PRU10112"/>
    </source>
</evidence>
<evidence type="ECO:0000256" key="5">
    <source>
        <dbReference type="ARBA" id="ARBA00022419"/>
    </source>
</evidence>
<evidence type="ECO:0000256" key="8">
    <source>
        <dbReference type="ARBA" id="ARBA00023300"/>
    </source>
</evidence>
<dbReference type="InterPro" id="IPR022805">
    <property type="entry name" value="PEP_COase_bac/pln-type"/>
</dbReference>
<keyword evidence="7 10" id="KW-0456">Lyase</keyword>
<dbReference type="GO" id="GO:0015977">
    <property type="term" value="P:carbon fixation"/>
    <property type="evidence" value="ECO:0007669"/>
    <property type="project" value="UniProtKB-UniRule"/>
</dbReference>
<evidence type="ECO:0000256" key="4">
    <source>
        <dbReference type="ARBA" id="ARBA00012305"/>
    </source>
</evidence>
<keyword evidence="6 10" id="KW-0460">Magnesium</keyword>
<dbReference type="InterPro" id="IPR021135">
    <property type="entry name" value="PEP_COase"/>
</dbReference>
<comment type="cofactor">
    <cofactor evidence="1 10">
        <name>Mg(2+)</name>
        <dbReference type="ChEBI" id="CHEBI:18420"/>
    </cofactor>
</comment>